<dbReference type="Proteomes" id="UP000251717">
    <property type="component" value="Unassembled WGS sequence"/>
</dbReference>
<organism evidence="2 3">
    <name type="scientific">Methanobrevibacter thaueri</name>
    <dbReference type="NCBI Taxonomy" id="190975"/>
    <lineage>
        <taxon>Archaea</taxon>
        <taxon>Methanobacteriati</taxon>
        <taxon>Methanobacteriota</taxon>
        <taxon>Methanomada group</taxon>
        <taxon>Methanobacteria</taxon>
        <taxon>Methanobacteriales</taxon>
        <taxon>Methanobacteriaceae</taxon>
        <taxon>Methanobrevibacter</taxon>
    </lineage>
</organism>
<proteinExistence type="predicted"/>
<evidence type="ECO:0000313" key="2">
    <source>
        <dbReference type="EMBL" id="PWB87872.1"/>
    </source>
</evidence>
<evidence type="ECO:0000259" key="1">
    <source>
        <dbReference type="Pfam" id="PF06114"/>
    </source>
</evidence>
<name>A0A315YB17_9EURY</name>
<dbReference type="RefSeq" id="WP_116591441.1">
    <property type="nucleotide sequence ID" value="NZ_MZGS01000016.1"/>
</dbReference>
<dbReference type="OrthoDB" id="336062at2157"/>
<dbReference type="EMBL" id="MZGS01000016">
    <property type="protein sequence ID" value="PWB87872.1"/>
    <property type="molecule type" value="Genomic_DNA"/>
</dbReference>
<feature type="domain" description="IrrE N-terminal-like" evidence="1">
    <location>
        <begin position="161"/>
        <end position="216"/>
    </location>
</feature>
<accession>A0A315YB17</accession>
<evidence type="ECO:0000313" key="3">
    <source>
        <dbReference type="Proteomes" id="UP000251717"/>
    </source>
</evidence>
<dbReference type="Pfam" id="PF06114">
    <property type="entry name" value="Peptidase_M78"/>
    <property type="match status" value="1"/>
</dbReference>
<keyword evidence="3" id="KW-1185">Reference proteome</keyword>
<dbReference type="InterPro" id="IPR010359">
    <property type="entry name" value="IrrE_HExxH"/>
</dbReference>
<comment type="caution">
    <text evidence="2">The sequence shown here is derived from an EMBL/GenBank/DDBJ whole genome shotgun (WGS) entry which is preliminary data.</text>
</comment>
<protein>
    <recommendedName>
        <fullName evidence="1">IrrE N-terminal-like domain-containing protein</fullName>
    </recommendedName>
</protein>
<sequence>MAKITVKELRKEQMALCDSLILDTDKMDEIMRKHTQKLIDGEFHNYSINNILLADAQLYRRTGETTELLAPYKRWGKVSRNVRRHEKALYILAPIFFDKEREDGTLERKMWFKKVPVFDLSQTEGEKFEPNYVKYDGDITFADVVARCVIPVIESNKQLTRGYTDGKKIWVSQYIPDAQKICVLFHEMAHYKLHFDSDRNELTSATKELEAEAISYMISAAIGIQNDESAAYIRSWAGNNSHELIKNKGSKLIRVAQEIIDDLDLCGLLEG</sequence>
<reference evidence="2 3" key="1">
    <citation type="submission" date="2017-03" db="EMBL/GenBank/DDBJ databases">
        <title>Genome sequence of Methanobrevibacter thaueri.</title>
        <authorList>
            <person name="Poehlein A."/>
            <person name="Seedorf H."/>
            <person name="Daniel R."/>
        </authorList>
    </citation>
    <scope>NUCLEOTIDE SEQUENCE [LARGE SCALE GENOMIC DNA]</scope>
    <source>
        <strain evidence="2 3">DSM 11995</strain>
    </source>
</reference>
<gene>
    <name evidence="2" type="ORF">MBBTH_04590</name>
</gene>
<dbReference type="AlphaFoldDB" id="A0A315YB17"/>